<feature type="chain" id="PRO_5029487227" description="Ribonuclease A-domain domain-containing protein" evidence="1">
    <location>
        <begin position="45"/>
        <end position="169"/>
    </location>
</feature>
<accession>A0A7J6D5G5</accession>
<evidence type="ECO:0000313" key="4">
    <source>
        <dbReference type="Proteomes" id="UP000579812"/>
    </source>
</evidence>
<sequence length="169" mass="19592">MLSERQLRLYKNLSFTHSRTAQSMRSAAPLLLLFILALSDAAECQSFPEFKRKHILPTQFKTKDIRAWRKHLLKNKLCERTETQSFIKSSEENIKQICNGSGEKKNNYTKSTDLFEVYIVKSSKGIEPKCIVENCTSGKYNVIVKCEMYLPVHYHGQYIDMNTSPQPCF</sequence>
<dbReference type="InterPro" id="IPR036816">
    <property type="entry name" value="RNaseA-like_dom_sf"/>
</dbReference>
<dbReference type="Gene3D" id="3.10.130.10">
    <property type="entry name" value="Ribonuclease A-like domain"/>
    <property type="match status" value="1"/>
</dbReference>
<reference evidence="3 4" key="1">
    <citation type="submission" date="2020-04" db="EMBL/GenBank/DDBJ databases">
        <title>Chromosome-level genome assembly of a cyprinid fish Onychostoma macrolepis by integration of Nanopore Sequencing, Bionano and Hi-C technology.</title>
        <authorList>
            <person name="Wang D."/>
        </authorList>
    </citation>
    <scope>NUCLEOTIDE SEQUENCE [LARGE SCALE GENOMIC DNA]</scope>
    <source>
        <strain evidence="3">SWU-2019</strain>
        <tissue evidence="3">Muscle</tissue>
    </source>
</reference>
<proteinExistence type="predicted"/>
<organism evidence="3 4">
    <name type="scientific">Onychostoma macrolepis</name>
    <dbReference type="NCBI Taxonomy" id="369639"/>
    <lineage>
        <taxon>Eukaryota</taxon>
        <taxon>Metazoa</taxon>
        <taxon>Chordata</taxon>
        <taxon>Craniata</taxon>
        <taxon>Vertebrata</taxon>
        <taxon>Euteleostomi</taxon>
        <taxon>Actinopterygii</taxon>
        <taxon>Neopterygii</taxon>
        <taxon>Teleostei</taxon>
        <taxon>Ostariophysi</taxon>
        <taxon>Cypriniformes</taxon>
        <taxon>Cyprinidae</taxon>
        <taxon>Acrossocheilinae</taxon>
        <taxon>Onychostoma</taxon>
    </lineage>
</organism>
<dbReference type="Pfam" id="PF00074">
    <property type="entry name" value="RnaseA"/>
    <property type="match status" value="1"/>
</dbReference>
<gene>
    <name evidence="3" type="ORF">G5714_004538</name>
</gene>
<name>A0A7J6D5G5_9TELE</name>
<dbReference type="InterPro" id="IPR023412">
    <property type="entry name" value="RNaseA_domain"/>
</dbReference>
<keyword evidence="4" id="KW-1185">Reference proteome</keyword>
<protein>
    <recommendedName>
        <fullName evidence="2">Ribonuclease A-domain domain-containing protein</fullName>
    </recommendedName>
</protein>
<feature type="signal peptide" evidence="1">
    <location>
        <begin position="1"/>
        <end position="44"/>
    </location>
</feature>
<dbReference type="AlphaFoldDB" id="A0A7J6D5G5"/>
<dbReference type="Proteomes" id="UP000579812">
    <property type="component" value="Unassembled WGS sequence"/>
</dbReference>
<keyword evidence="1" id="KW-0732">Signal</keyword>
<evidence type="ECO:0000256" key="1">
    <source>
        <dbReference type="SAM" id="SignalP"/>
    </source>
</evidence>
<evidence type="ECO:0000259" key="2">
    <source>
        <dbReference type="SMART" id="SM00092"/>
    </source>
</evidence>
<dbReference type="SMART" id="SM00092">
    <property type="entry name" value="RNAse_Pc"/>
    <property type="match status" value="1"/>
</dbReference>
<evidence type="ECO:0000313" key="3">
    <source>
        <dbReference type="EMBL" id="KAF4114315.1"/>
    </source>
</evidence>
<dbReference type="SUPFAM" id="SSF54076">
    <property type="entry name" value="RNase A-like"/>
    <property type="match status" value="1"/>
</dbReference>
<dbReference type="EMBL" id="JAAMOB010000004">
    <property type="protein sequence ID" value="KAF4114315.1"/>
    <property type="molecule type" value="Genomic_DNA"/>
</dbReference>
<comment type="caution">
    <text evidence="3">The sequence shown here is derived from an EMBL/GenBank/DDBJ whole genome shotgun (WGS) entry which is preliminary data.</text>
</comment>
<feature type="domain" description="Ribonuclease A-domain" evidence="2">
    <location>
        <begin position="43"/>
        <end position="158"/>
    </location>
</feature>